<dbReference type="KEGG" id="hoh:Hoch_3608"/>
<organism evidence="1 2">
    <name type="scientific">Haliangium ochraceum (strain DSM 14365 / JCM 11303 / SMP-2)</name>
    <dbReference type="NCBI Taxonomy" id="502025"/>
    <lineage>
        <taxon>Bacteria</taxon>
        <taxon>Pseudomonadati</taxon>
        <taxon>Myxococcota</taxon>
        <taxon>Polyangia</taxon>
        <taxon>Haliangiales</taxon>
        <taxon>Kofleriaceae</taxon>
        <taxon>Haliangium</taxon>
    </lineage>
</organism>
<evidence type="ECO:0000313" key="1">
    <source>
        <dbReference type="EMBL" id="ACY16110.1"/>
    </source>
</evidence>
<gene>
    <name evidence="1" type="ordered locus">Hoch_3608</name>
</gene>
<proteinExistence type="predicted"/>
<dbReference type="eggNOG" id="COG3299">
    <property type="taxonomic scope" value="Bacteria"/>
</dbReference>
<dbReference type="EMBL" id="CP001804">
    <property type="protein sequence ID" value="ACY16110.1"/>
    <property type="molecule type" value="Genomic_DNA"/>
</dbReference>
<protein>
    <submittedName>
        <fullName evidence="1">Uncharacterized protein</fullName>
    </submittedName>
</protein>
<evidence type="ECO:0000313" key="2">
    <source>
        <dbReference type="Proteomes" id="UP000001880"/>
    </source>
</evidence>
<accession>D0LX68</accession>
<reference evidence="1 2" key="1">
    <citation type="journal article" date="2010" name="Stand. Genomic Sci.">
        <title>Complete genome sequence of Haliangium ochraceum type strain (SMP-2).</title>
        <authorList>
            <consortium name="US DOE Joint Genome Institute (JGI-PGF)"/>
            <person name="Ivanova N."/>
            <person name="Daum C."/>
            <person name="Lang E."/>
            <person name="Abt B."/>
            <person name="Kopitz M."/>
            <person name="Saunders E."/>
            <person name="Lapidus A."/>
            <person name="Lucas S."/>
            <person name="Glavina Del Rio T."/>
            <person name="Nolan M."/>
            <person name="Tice H."/>
            <person name="Copeland A."/>
            <person name="Cheng J.F."/>
            <person name="Chen F."/>
            <person name="Bruce D."/>
            <person name="Goodwin L."/>
            <person name="Pitluck S."/>
            <person name="Mavromatis K."/>
            <person name="Pati A."/>
            <person name="Mikhailova N."/>
            <person name="Chen A."/>
            <person name="Palaniappan K."/>
            <person name="Land M."/>
            <person name="Hauser L."/>
            <person name="Chang Y.J."/>
            <person name="Jeffries C.D."/>
            <person name="Detter J.C."/>
            <person name="Brettin T."/>
            <person name="Rohde M."/>
            <person name="Goker M."/>
            <person name="Bristow J."/>
            <person name="Markowitz V."/>
            <person name="Eisen J.A."/>
            <person name="Hugenholtz P."/>
            <person name="Kyrpides N.C."/>
            <person name="Klenk H.P."/>
        </authorList>
    </citation>
    <scope>NUCLEOTIDE SEQUENCE [LARGE SCALE GENOMIC DNA]</scope>
    <source>
        <strain evidence="2">DSM 14365 / CIP 107738 / JCM 11303 / AJ 13395 / SMP-2</strain>
    </source>
</reference>
<dbReference type="Proteomes" id="UP000001880">
    <property type="component" value="Chromosome"/>
</dbReference>
<dbReference type="STRING" id="502025.Hoch_3608"/>
<dbReference type="OrthoDB" id="9796131at2"/>
<dbReference type="NCBIfam" id="TIGR02243">
    <property type="entry name" value="putative baseplate assembly protein"/>
    <property type="match status" value="1"/>
</dbReference>
<dbReference type="AlphaFoldDB" id="D0LX68"/>
<name>D0LX68_HALO1</name>
<keyword evidence="2" id="KW-1185">Reference proteome</keyword>
<dbReference type="RefSeq" id="WP_012828709.1">
    <property type="nucleotide sequence ID" value="NC_013440.1"/>
</dbReference>
<dbReference type="HOGENOM" id="CLU_007726_0_0_7"/>
<sequence>MIPSPKLDDRQFQDIVDEALRLIPRYAPEWTNHNPSDPGITLLELAAWMTDQILYRLNRVPEKNYIAFLNLLGIKLKPPRAAWVLVQFELVEGASRQRVPAATQVATPQGTEEETVTFETERDLIVTSVSLDRVFSYFNDTYADNTPFLDGKRGHSFEVFGGADRVERFLYLSDPRLANAGESSVLRIFLGCPERGGRDMARLLEWEYWNGDRWKELIQAPVEVERGEVCFFGPLSFAPTEVDGIEGLWVRGRLAEVPDNGEVTEVDTVRMRIEVVGDGVIPERAVANLDNNAYILLDTGKNMFPFGKEPGVDCVLYLACDELLQTPEAYLGIEFVLADASAIPRPLPSDDLVLAWEFFDGKRWQLLGRSNVRGILPGAGDEYGFHDETKALSKSGAVRFRRPKNMELSELNGEEARWVRARIEKGDYGEAGTYTLDGDKWVFKEDRPLRPPALKSITFRYREDYRNVRHTLAFNDFSYTDYSDNARTDFTLFQPFSPRSDESPTLYLGFDSGLPNDALGVYFHMEEELGLTARDADTGGSEVVTAELTNYNAAQASAWAAEQRVVWEYWDKESWVPLVVSDETESFTRSGFIRFVSPEDWSATMKFTEERHWLRARLEMGGYVKAPRIRRILTNVVEARNHTTIRDEILGSSDASPLQSFDILRAPLLEGELIEVRERQAPSEEEEAALEEGAVRAISEDSDEVWVRWKRVDSFFESGPRDRHYRIDYQSNAVTFGDGRRGMIPPEGKNSIVARRYQIGGGASGNVNPDTLTSLNRALSYIDSVTNPIGATGGADRESVEEAKERAPYTIKSRDRAVTAEDFETLALRASTSIARAKCVPDRSNRGAVTLVVLPKAESGARGLTRRLVPSNEVLRYIKRYLDDRRLVGTILNVVRPRYRDLSLKVTLLRRTIGTSDRLRRDITIKLRTYLHPLVGGRSGKGWEFGRAVLKTELVHAVEEVPGVEGVDALEILDEERRVHVEHVRVEDDELPFLVHVHIVEKVRDEIM</sequence>
<dbReference type="InterPro" id="IPR011749">
    <property type="entry name" value="CHP02243"/>
</dbReference>